<sequence>DSGDTVDVSQVPRKFVLQLSCDEIKNVILREETIIRGRPTRIFRMHDFWTLQMKKTIIDCKQGVLTCI</sequence>
<dbReference type="AlphaFoldDB" id="A0A8J2M4L8"/>
<accession>A0A8J2M4L8</accession>
<organism evidence="1 2">
    <name type="scientific">Allacma fusca</name>
    <dbReference type="NCBI Taxonomy" id="39272"/>
    <lineage>
        <taxon>Eukaryota</taxon>
        <taxon>Metazoa</taxon>
        <taxon>Ecdysozoa</taxon>
        <taxon>Arthropoda</taxon>
        <taxon>Hexapoda</taxon>
        <taxon>Collembola</taxon>
        <taxon>Symphypleona</taxon>
        <taxon>Sminthuridae</taxon>
        <taxon>Allacma</taxon>
    </lineage>
</organism>
<evidence type="ECO:0000313" key="1">
    <source>
        <dbReference type="EMBL" id="CAG7832911.1"/>
    </source>
</evidence>
<protein>
    <submittedName>
        <fullName evidence="1">Uncharacterized protein</fullName>
    </submittedName>
</protein>
<proteinExistence type="predicted"/>
<evidence type="ECO:0000313" key="2">
    <source>
        <dbReference type="Proteomes" id="UP000708208"/>
    </source>
</evidence>
<reference evidence="1" key="1">
    <citation type="submission" date="2021-06" db="EMBL/GenBank/DDBJ databases">
        <authorList>
            <person name="Hodson N. C."/>
            <person name="Mongue J. A."/>
            <person name="Jaron S. K."/>
        </authorList>
    </citation>
    <scope>NUCLEOTIDE SEQUENCE</scope>
</reference>
<name>A0A8J2M4L8_9HEXA</name>
<comment type="caution">
    <text evidence="1">The sequence shown here is derived from an EMBL/GenBank/DDBJ whole genome shotgun (WGS) entry which is preliminary data.</text>
</comment>
<keyword evidence="2" id="KW-1185">Reference proteome</keyword>
<feature type="non-terminal residue" evidence="1">
    <location>
        <position position="1"/>
    </location>
</feature>
<dbReference type="EMBL" id="CAJVCH010567661">
    <property type="protein sequence ID" value="CAG7832911.1"/>
    <property type="molecule type" value="Genomic_DNA"/>
</dbReference>
<gene>
    <name evidence="1" type="ORF">AFUS01_LOCUS42568</name>
</gene>
<dbReference type="Proteomes" id="UP000708208">
    <property type="component" value="Unassembled WGS sequence"/>
</dbReference>